<sequence>MDQPDVGKGRNRTMAVYLCVSLGKRRAGHQTVRCPANGSTGYGRGIMMDSGTVQSKEEFGRWTGGAVERKSQTNQQVEAGSNTLIDSRADQSKAGLAMTRR</sequence>
<evidence type="ECO:0000256" key="1">
    <source>
        <dbReference type="SAM" id="MobiDB-lite"/>
    </source>
</evidence>
<accession>A0A401TM22</accession>
<comment type="caution">
    <text evidence="2">The sequence shown here is derived from an EMBL/GenBank/DDBJ whole genome shotgun (WGS) entry which is preliminary data.</text>
</comment>
<keyword evidence="3" id="KW-1185">Reference proteome</keyword>
<proteinExistence type="predicted"/>
<evidence type="ECO:0000313" key="2">
    <source>
        <dbReference type="EMBL" id="GCC43686.1"/>
    </source>
</evidence>
<evidence type="ECO:0000313" key="3">
    <source>
        <dbReference type="Proteomes" id="UP000287033"/>
    </source>
</evidence>
<reference evidence="2 3" key="1">
    <citation type="journal article" date="2018" name="Nat. Ecol. Evol.">
        <title>Shark genomes provide insights into elasmobranch evolution and the origin of vertebrates.</title>
        <authorList>
            <person name="Hara Y"/>
            <person name="Yamaguchi K"/>
            <person name="Onimaru K"/>
            <person name="Kadota M"/>
            <person name="Koyanagi M"/>
            <person name="Keeley SD"/>
            <person name="Tatsumi K"/>
            <person name="Tanaka K"/>
            <person name="Motone F"/>
            <person name="Kageyama Y"/>
            <person name="Nozu R"/>
            <person name="Adachi N"/>
            <person name="Nishimura O"/>
            <person name="Nakagawa R"/>
            <person name="Tanegashima C"/>
            <person name="Kiyatake I"/>
            <person name="Matsumoto R"/>
            <person name="Murakumo K"/>
            <person name="Nishida K"/>
            <person name="Terakita A"/>
            <person name="Kuratani S"/>
            <person name="Sato K"/>
            <person name="Hyodo S Kuraku.S."/>
        </authorList>
    </citation>
    <scope>NUCLEOTIDE SEQUENCE [LARGE SCALE GENOMIC DNA]</scope>
</reference>
<dbReference type="AlphaFoldDB" id="A0A401TM22"/>
<organism evidence="2 3">
    <name type="scientific">Chiloscyllium punctatum</name>
    <name type="common">Brownbanded bambooshark</name>
    <name type="synonym">Hemiscyllium punctatum</name>
    <dbReference type="NCBI Taxonomy" id="137246"/>
    <lineage>
        <taxon>Eukaryota</taxon>
        <taxon>Metazoa</taxon>
        <taxon>Chordata</taxon>
        <taxon>Craniata</taxon>
        <taxon>Vertebrata</taxon>
        <taxon>Chondrichthyes</taxon>
        <taxon>Elasmobranchii</taxon>
        <taxon>Galeomorphii</taxon>
        <taxon>Galeoidea</taxon>
        <taxon>Orectolobiformes</taxon>
        <taxon>Hemiscylliidae</taxon>
        <taxon>Chiloscyllium</taxon>
    </lineage>
</organism>
<dbReference type="Proteomes" id="UP000287033">
    <property type="component" value="Unassembled WGS sequence"/>
</dbReference>
<name>A0A401TM22_CHIPU</name>
<dbReference type="EMBL" id="BEZZ01115312">
    <property type="protein sequence ID" value="GCC43686.1"/>
    <property type="molecule type" value="Genomic_DNA"/>
</dbReference>
<protein>
    <submittedName>
        <fullName evidence="2">Uncharacterized protein</fullName>
    </submittedName>
</protein>
<feature type="compositionally biased region" description="Polar residues" evidence="1">
    <location>
        <begin position="72"/>
        <end position="85"/>
    </location>
</feature>
<gene>
    <name evidence="2" type="ORF">chiPu_0027839</name>
</gene>
<feature type="region of interest" description="Disordered" evidence="1">
    <location>
        <begin position="69"/>
        <end position="101"/>
    </location>
</feature>